<feature type="region of interest" description="Disordered" evidence="1">
    <location>
        <begin position="76"/>
        <end position="114"/>
    </location>
</feature>
<dbReference type="Proteomes" id="UP000784294">
    <property type="component" value="Unassembled WGS sequence"/>
</dbReference>
<dbReference type="EMBL" id="CAAALY010014550">
    <property type="protein sequence ID" value="VEL12357.1"/>
    <property type="molecule type" value="Genomic_DNA"/>
</dbReference>
<gene>
    <name evidence="2" type="ORF">PXEA_LOCUS5797</name>
</gene>
<evidence type="ECO:0000256" key="1">
    <source>
        <dbReference type="SAM" id="MobiDB-lite"/>
    </source>
</evidence>
<sequence length="379" mass="41493">MFLYKDPSGMIAGRSANRLCRIPWQPSNSRCSIRCSSYHATAAAGQPVCSELSLLYLNNNQLTELPVFVGSSESDLQYFHQPTPPSHNPSTPSATRQPQASRLETAGRTSPPEDILHFMQSSGRLVGGQMPSAPTLRILAPRLKLLDAGNNRITEFGHPGAYPLRLMRLSLAGNLIRHINPISSHAALPDAAGHGLLGLSDVMQSSFRMRCSSQDYFRESFDVPQASIPVSVSTSGPWLSPTSPSAFSSAPTTKVASHHLIDSKPIWFPNLLELDLSANQLDRFDPYGLVSVNRHDGERPTSLTQEDNETTECSTVVSSCTNKKPSDLLLIPGQLQLNHGSGSRVRLRQRDPSLRVSHSASWLEFGNQARFIPKNKSFS</sequence>
<proteinExistence type="predicted"/>
<organism evidence="2 3">
    <name type="scientific">Protopolystoma xenopodis</name>
    <dbReference type="NCBI Taxonomy" id="117903"/>
    <lineage>
        <taxon>Eukaryota</taxon>
        <taxon>Metazoa</taxon>
        <taxon>Spiralia</taxon>
        <taxon>Lophotrochozoa</taxon>
        <taxon>Platyhelminthes</taxon>
        <taxon>Monogenea</taxon>
        <taxon>Polyopisthocotylea</taxon>
        <taxon>Polystomatidea</taxon>
        <taxon>Polystomatidae</taxon>
        <taxon>Protopolystoma</taxon>
    </lineage>
</organism>
<evidence type="ECO:0000313" key="2">
    <source>
        <dbReference type="EMBL" id="VEL12357.1"/>
    </source>
</evidence>
<dbReference type="AlphaFoldDB" id="A0A448WI29"/>
<keyword evidence="3" id="KW-1185">Reference proteome</keyword>
<reference evidence="2" key="1">
    <citation type="submission" date="2018-11" db="EMBL/GenBank/DDBJ databases">
        <authorList>
            <consortium name="Pathogen Informatics"/>
        </authorList>
    </citation>
    <scope>NUCLEOTIDE SEQUENCE</scope>
</reference>
<name>A0A448WI29_9PLAT</name>
<evidence type="ECO:0000313" key="3">
    <source>
        <dbReference type="Proteomes" id="UP000784294"/>
    </source>
</evidence>
<dbReference type="Gene3D" id="3.80.10.10">
    <property type="entry name" value="Ribonuclease Inhibitor"/>
    <property type="match status" value="1"/>
</dbReference>
<accession>A0A448WI29</accession>
<dbReference type="SUPFAM" id="SSF52058">
    <property type="entry name" value="L domain-like"/>
    <property type="match status" value="1"/>
</dbReference>
<dbReference type="InterPro" id="IPR032675">
    <property type="entry name" value="LRR_dom_sf"/>
</dbReference>
<comment type="caution">
    <text evidence="2">The sequence shown here is derived from an EMBL/GenBank/DDBJ whole genome shotgun (WGS) entry which is preliminary data.</text>
</comment>
<protein>
    <submittedName>
        <fullName evidence="2">Uncharacterized protein</fullName>
    </submittedName>
</protein>